<reference evidence="9 10" key="1">
    <citation type="submission" date="2016-07" db="EMBL/GenBank/DDBJ databases">
        <title>Pervasive Adenine N6-methylation of Active Genes in Fungi.</title>
        <authorList>
            <consortium name="DOE Joint Genome Institute"/>
            <person name="Mondo S.J."/>
            <person name="Dannebaum R.O."/>
            <person name="Kuo R.C."/>
            <person name="Labutti K."/>
            <person name="Haridas S."/>
            <person name="Kuo A."/>
            <person name="Salamov A."/>
            <person name="Ahrendt S.R."/>
            <person name="Lipzen A."/>
            <person name="Sullivan W."/>
            <person name="Andreopoulos W.B."/>
            <person name="Clum A."/>
            <person name="Lindquist E."/>
            <person name="Daum C."/>
            <person name="Ramamoorthy G.K."/>
            <person name="Gryganskyi A."/>
            <person name="Culley D."/>
            <person name="Magnuson J.K."/>
            <person name="James T.Y."/>
            <person name="O'Malley M.A."/>
            <person name="Stajich J.E."/>
            <person name="Spatafora J.W."/>
            <person name="Visel A."/>
            <person name="Grigoriev I.V."/>
        </authorList>
    </citation>
    <scope>NUCLEOTIDE SEQUENCE [LARGE SCALE GENOMIC DNA]</scope>
    <source>
        <strain evidence="9 10">CBS 115471</strain>
    </source>
</reference>
<name>A0A1Y1Z776_9PLEO</name>
<feature type="transmembrane region" description="Helical" evidence="7">
    <location>
        <begin position="197"/>
        <end position="218"/>
    </location>
</feature>
<dbReference type="Proteomes" id="UP000193144">
    <property type="component" value="Unassembled WGS sequence"/>
</dbReference>
<evidence type="ECO:0000256" key="4">
    <source>
        <dbReference type="ARBA" id="ARBA00023136"/>
    </source>
</evidence>
<evidence type="ECO:0000259" key="8">
    <source>
        <dbReference type="Pfam" id="PF20684"/>
    </source>
</evidence>
<dbReference type="EMBL" id="MCFA01000119">
    <property type="protein sequence ID" value="ORY06132.1"/>
    <property type="molecule type" value="Genomic_DNA"/>
</dbReference>
<feature type="transmembrane region" description="Helical" evidence="7">
    <location>
        <begin position="271"/>
        <end position="293"/>
    </location>
</feature>
<evidence type="ECO:0000256" key="5">
    <source>
        <dbReference type="ARBA" id="ARBA00038359"/>
    </source>
</evidence>
<dbReference type="PANTHER" id="PTHR33048">
    <property type="entry name" value="PTH11-LIKE INTEGRAL MEMBRANE PROTEIN (AFU_ORTHOLOGUE AFUA_5G11245)"/>
    <property type="match status" value="1"/>
</dbReference>
<comment type="subcellular location">
    <subcellularLocation>
        <location evidence="1">Membrane</location>
        <topology evidence="1">Multi-pass membrane protein</topology>
    </subcellularLocation>
</comment>
<evidence type="ECO:0000256" key="3">
    <source>
        <dbReference type="ARBA" id="ARBA00022989"/>
    </source>
</evidence>
<proteinExistence type="inferred from homology"/>
<evidence type="ECO:0000256" key="1">
    <source>
        <dbReference type="ARBA" id="ARBA00004141"/>
    </source>
</evidence>
<feature type="region of interest" description="Disordered" evidence="6">
    <location>
        <begin position="316"/>
        <end position="412"/>
    </location>
</feature>
<dbReference type="InterPro" id="IPR052337">
    <property type="entry name" value="SAT4-like"/>
</dbReference>
<dbReference type="OrthoDB" id="5329176at2759"/>
<dbReference type="InterPro" id="IPR049326">
    <property type="entry name" value="Rhodopsin_dom_fungi"/>
</dbReference>
<feature type="transmembrane region" description="Helical" evidence="7">
    <location>
        <begin position="230"/>
        <end position="251"/>
    </location>
</feature>
<evidence type="ECO:0000256" key="2">
    <source>
        <dbReference type="ARBA" id="ARBA00022692"/>
    </source>
</evidence>
<feature type="transmembrane region" description="Helical" evidence="7">
    <location>
        <begin position="155"/>
        <end position="177"/>
    </location>
</feature>
<keyword evidence="2 7" id="KW-0812">Transmembrane</keyword>
<keyword evidence="3 7" id="KW-1133">Transmembrane helix</keyword>
<keyword evidence="4 7" id="KW-0472">Membrane</keyword>
<organism evidence="9 10">
    <name type="scientific">Clohesyomyces aquaticus</name>
    <dbReference type="NCBI Taxonomy" id="1231657"/>
    <lineage>
        <taxon>Eukaryota</taxon>
        <taxon>Fungi</taxon>
        <taxon>Dikarya</taxon>
        <taxon>Ascomycota</taxon>
        <taxon>Pezizomycotina</taxon>
        <taxon>Dothideomycetes</taxon>
        <taxon>Pleosporomycetidae</taxon>
        <taxon>Pleosporales</taxon>
        <taxon>Lindgomycetaceae</taxon>
        <taxon>Clohesyomyces</taxon>
    </lineage>
</organism>
<feature type="region of interest" description="Disordered" evidence="6">
    <location>
        <begin position="1"/>
        <end position="24"/>
    </location>
</feature>
<protein>
    <recommendedName>
        <fullName evidence="8">Rhodopsin domain-containing protein</fullName>
    </recommendedName>
</protein>
<keyword evidence="10" id="KW-1185">Reference proteome</keyword>
<feature type="transmembrane region" description="Helical" evidence="7">
    <location>
        <begin position="71"/>
        <end position="95"/>
    </location>
</feature>
<evidence type="ECO:0000256" key="6">
    <source>
        <dbReference type="SAM" id="MobiDB-lite"/>
    </source>
</evidence>
<evidence type="ECO:0000313" key="9">
    <source>
        <dbReference type="EMBL" id="ORY06132.1"/>
    </source>
</evidence>
<dbReference type="PANTHER" id="PTHR33048:SF123">
    <property type="entry name" value="INTEGRAL MEMBRANE PROTEIN"/>
    <property type="match status" value="1"/>
</dbReference>
<accession>A0A1Y1Z776</accession>
<feature type="domain" description="Rhodopsin" evidence="8">
    <location>
        <begin position="55"/>
        <end position="295"/>
    </location>
</feature>
<evidence type="ECO:0000256" key="7">
    <source>
        <dbReference type="SAM" id="Phobius"/>
    </source>
</evidence>
<feature type="compositionally biased region" description="Basic and acidic residues" evidence="6">
    <location>
        <begin position="371"/>
        <end position="391"/>
    </location>
</feature>
<feature type="compositionally biased region" description="Pro residues" evidence="6">
    <location>
        <begin position="1"/>
        <end position="18"/>
    </location>
</feature>
<dbReference type="GO" id="GO:0016020">
    <property type="term" value="C:membrane"/>
    <property type="evidence" value="ECO:0007669"/>
    <property type="project" value="UniProtKB-SubCell"/>
</dbReference>
<feature type="transmembrane region" description="Helical" evidence="7">
    <location>
        <begin position="38"/>
        <end position="59"/>
    </location>
</feature>
<dbReference type="STRING" id="1231657.A0A1Y1Z776"/>
<feature type="compositionally biased region" description="Gly residues" evidence="6">
    <location>
        <begin position="318"/>
        <end position="329"/>
    </location>
</feature>
<comment type="similarity">
    <text evidence="5">Belongs to the SAT4 family.</text>
</comment>
<sequence length="412" mass="45685">MSAPPGAPPGGPPPPPPLVNLNDPKYLPSAEQARQDTMLVVTIAMTVMGTFCVALRAFVRTWVVRNFGPDDWAIVAAAIFVLGLFTESTIAARNYKLGFSTFQMLPEQAVNNMKVLISILVTYPMALTLIKLSILLFYLRIAVVKTFENLCKGTVILVVLFQIISIIVTCTECIPLSKMWGFYNQAPGHCINYNAFYHVSSVFHIVTDFWILALPWKLVMTIQCPRRDKIALGFIFGLGFLSAACSIVRLQYLRIFTLSKDPFYDIVPINIWSITEVNVSLICACLPTLRPLFSKSQRQRTKSAYGRSGYIRDFSGNQGSGSGIGGGGITRVTQISKTRSPRGKEMHSDIDEEIGLNDMEYPNSASTQSHTHMDGEFGSDKGRENGGRDWYESEEQIIALPQLPDAAHRGQK</sequence>
<evidence type="ECO:0000313" key="10">
    <source>
        <dbReference type="Proteomes" id="UP000193144"/>
    </source>
</evidence>
<feature type="transmembrane region" description="Helical" evidence="7">
    <location>
        <begin position="115"/>
        <end position="143"/>
    </location>
</feature>
<dbReference type="Pfam" id="PF20684">
    <property type="entry name" value="Fung_rhodopsin"/>
    <property type="match status" value="1"/>
</dbReference>
<gene>
    <name evidence="9" type="ORF">BCR34DRAFT_36029</name>
</gene>
<dbReference type="AlphaFoldDB" id="A0A1Y1Z776"/>
<comment type="caution">
    <text evidence="9">The sequence shown here is derived from an EMBL/GenBank/DDBJ whole genome shotgun (WGS) entry which is preliminary data.</text>
</comment>